<dbReference type="InterPro" id="IPR036291">
    <property type="entry name" value="NAD(P)-bd_dom_sf"/>
</dbReference>
<dbReference type="InterPro" id="IPR029752">
    <property type="entry name" value="D-isomer_DH_CS1"/>
</dbReference>
<keyword evidence="1" id="KW-0560">Oxidoreductase</keyword>
<gene>
    <name evidence="3" type="ORF">CYBJADRAFT_129843</name>
</gene>
<name>A0A1E4RYJ4_CYBJN</name>
<dbReference type="InterPro" id="IPR006140">
    <property type="entry name" value="D-isomer_DH_NAD-bd"/>
</dbReference>
<evidence type="ECO:0000313" key="3">
    <source>
        <dbReference type="EMBL" id="ODV72334.1"/>
    </source>
</evidence>
<sequence>MGKPQVLVLTTERSEHADHIEEYEEFLTHFDVLVYKVSTFDDLVERLGADFSNVEAVWAAGHSVWSLGGIAKLAPYLPESVKVYCFSWVGYLEEEADALKKRGIKFCNVGDVSSHDVADAALYLTLSCYRFFNFMEHQLRPNLSIMNVRATLGSAKFGEDGEPLPPPESGVNLAHNSSIGGKKVESPTGKIAGIVGLGSIGKEIARRLNAIGMKISYTKRSPILDSNELGFPVKYYSKFTEMIKEVDLIVLAVPHSPETTHLINEDSLKLCKPGVRIVNIGRGTAIDEDALLKALDDGTVCSVGLDVFKGEPSNIDPRFAKRWDVTMTPHAGNITTDNTVNSNIRCMENIKNVLLEGGEGVTPILD</sequence>
<dbReference type="STRING" id="983966.A0A1E4RYJ4"/>
<proteinExistence type="predicted"/>
<evidence type="ECO:0000259" key="2">
    <source>
        <dbReference type="Pfam" id="PF02826"/>
    </source>
</evidence>
<dbReference type="AlphaFoldDB" id="A0A1E4RYJ4"/>
<organism evidence="3 4">
    <name type="scientific">Cyberlindnera jadinii (strain ATCC 18201 / CBS 1600 / BCRC 20928 / JCM 3617 / NBRC 0987 / NRRL Y-1542)</name>
    <name type="common">Torula yeast</name>
    <name type="synonym">Candida utilis</name>
    <dbReference type="NCBI Taxonomy" id="983966"/>
    <lineage>
        <taxon>Eukaryota</taxon>
        <taxon>Fungi</taxon>
        <taxon>Dikarya</taxon>
        <taxon>Ascomycota</taxon>
        <taxon>Saccharomycotina</taxon>
        <taxon>Saccharomycetes</taxon>
        <taxon>Phaffomycetales</taxon>
        <taxon>Phaffomycetaceae</taxon>
        <taxon>Cyberlindnera</taxon>
    </lineage>
</organism>
<dbReference type="OMA" id="VFRNMQW"/>
<feature type="domain" description="D-isomer specific 2-hydroxyacid dehydrogenase NAD-binding" evidence="2">
    <location>
        <begin position="185"/>
        <end position="332"/>
    </location>
</feature>
<evidence type="ECO:0000256" key="1">
    <source>
        <dbReference type="ARBA" id="ARBA00023002"/>
    </source>
</evidence>
<dbReference type="Proteomes" id="UP000094389">
    <property type="component" value="Unassembled WGS sequence"/>
</dbReference>
<dbReference type="PROSITE" id="PS00065">
    <property type="entry name" value="D_2_HYDROXYACID_DH_1"/>
    <property type="match status" value="1"/>
</dbReference>
<dbReference type="GO" id="GO:0016618">
    <property type="term" value="F:hydroxypyruvate reductase [NAD(P)H] activity"/>
    <property type="evidence" value="ECO:0007669"/>
    <property type="project" value="TreeGrafter"/>
</dbReference>
<dbReference type="OrthoDB" id="298012at2759"/>
<dbReference type="PANTHER" id="PTHR10996">
    <property type="entry name" value="2-HYDROXYACID DEHYDROGENASE-RELATED"/>
    <property type="match status" value="1"/>
</dbReference>
<dbReference type="InterPro" id="IPR050223">
    <property type="entry name" value="D-isomer_2-hydroxyacid_DH"/>
</dbReference>
<dbReference type="GO" id="GO:0051287">
    <property type="term" value="F:NAD binding"/>
    <property type="evidence" value="ECO:0007669"/>
    <property type="project" value="InterPro"/>
</dbReference>
<protein>
    <recommendedName>
        <fullName evidence="2">D-isomer specific 2-hydroxyacid dehydrogenase NAD-binding domain-containing protein</fullName>
    </recommendedName>
</protein>
<dbReference type="SUPFAM" id="SSF52283">
    <property type="entry name" value="Formate/glycerate dehydrogenase catalytic domain-like"/>
    <property type="match status" value="1"/>
</dbReference>
<dbReference type="SUPFAM" id="SSF51735">
    <property type="entry name" value="NAD(P)-binding Rossmann-fold domains"/>
    <property type="match status" value="1"/>
</dbReference>
<keyword evidence="4" id="KW-1185">Reference proteome</keyword>
<dbReference type="GO" id="GO:0005829">
    <property type="term" value="C:cytosol"/>
    <property type="evidence" value="ECO:0007669"/>
    <property type="project" value="TreeGrafter"/>
</dbReference>
<reference evidence="3 4" key="1">
    <citation type="journal article" date="2016" name="Proc. Natl. Acad. Sci. U.S.A.">
        <title>Comparative genomics of biotechnologically important yeasts.</title>
        <authorList>
            <person name="Riley R."/>
            <person name="Haridas S."/>
            <person name="Wolfe K.H."/>
            <person name="Lopes M.R."/>
            <person name="Hittinger C.T."/>
            <person name="Goeker M."/>
            <person name="Salamov A.A."/>
            <person name="Wisecaver J.H."/>
            <person name="Long T.M."/>
            <person name="Calvey C.H."/>
            <person name="Aerts A.L."/>
            <person name="Barry K.W."/>
            <person name="Choi C."/>
            <person name="Clum A."/>
            <person name="Coughlan A.Y."/>
            <person name="Deshpande S."/>
            <person name="Douglass A.P."/>
            <person name="Hanson S.J."/>
            <person name="Klenk H.-P."/>
            <person name="LaButti K.M."/>
            <person name="Lapidus A."/>
            <person name="Lindquist E.A."/>
            <person name="Lipzen A.M."/>
            <person name="Meier-Kolthoff J.P."/>
            <person name="Ohm R.A."/>
            <person name="Otillar R.P."/>
            <person name="Pangilinan J.L."/>
            <person name="Peng Y."/>
            <person name="Rokas A."/>
            <person name="Rosa C.A."/>
            <person name="Scheuner C."/>
            <person name="Sibirny A.A."/>
            <person name="Slot J.C."/>
            <person name="Stielow J.B."/>
            <person name="Sun H."/>
            <person name="Kurtzman C.P."/>
            <person name="Blackwell M."/>
            <person name="Grigoriev I.V."/>
            <person name="Jeffries T.W."/>
        </authorList>
    </citation>
    <scope>NUCLEOTIDE SEQUENCE [LARGE SCALE GENOMIC DNA]</scope>
    <source>
        <strain evidence="4">ATCC 18201 / CBS 1600 / BCRC 20928 / JCM 3617 / NBRC 0987 / NRRL Y-1542</strain>
    </source>
</reference>
<dbReference type="PANTHER" id="PTHR10996:SF279">
    <property type="entry name" value="2-HYDROXYACID DEHYDROGENASE YPL113C-RELATED"/>
    <property type="match status" value="1"/>
</dbReference>
<dbReference type="Pfam" id="PF02826">
    <property type="entry name" value="2-Hacid_dh_C"/>
    <property type="match status" value="1"/>
</dbReference>
<dbReference type="Gene3D" id="3.40.50.720">
    <property type="entry name" value="NAD(P)-binding Rossmann-like Domain"/>
    <property type="match status" value="2"/>
</dbReference>
<dbReference type="GO" id="GO:0030267">
    <property type="term" value="F:glyoxylate reductase (NADPH) activity"/>
    <property type="evidence" value="ECO:0007669"/>
    <property type="project" value="TreeGrafter"/>
</dbReference>
<dbReference type="RefSeq" id="XP_020069373.1">
    <property type="nucleotide sequence ID" value="XM_020212878.1"/>
</dbReference>
<dbReference type="EMBL" id="KV453935">
    <property type="protein sequence ID" value="ODV72334.1"/>
    <property type="molecule type" value="Genomic_DNA"/>
</dbReference>
<dbReference type="GeneID" id="30987274"/>
<evidence type="ECO:0000313" key="4">
    <source>
        <dbReference type="Proteomes" id="UP000094389"/>
    </source>
</evidence>
<accession>A0A1E4RYJ4</accession>